<keyword evidence="2" id="KW-1185">Reference proteome</keyword>
<accession>A0A9R1WGL3</accession>
<organism evidence="1 2">
    <name type="scientific">Lactuca sativa</name>
    <name type="common">Garden lettuce</name>
    <dbReference type="NCBI Taxonomy" id="4236"/>
    <lineage>
        <taxon>Eukaryota</taxon>
        <taxon>Viridiplantae</taxon>
        <taxon>Streptophyta</taxon>
        <taxon>Embryophyta</taxon>
        <taxon>Tracheophyta</taxon>
        <taxon>Spermatophyta</taxon>
        <taxon>Magnoliopsida</taxon>
        <taxon>eudicotyledons</taxon>
        <taxon>Gunneridae</taxon>
        <taxon>Pentapetalae</taxon>
        <taxon>asterids</taxon>
        <taxon>campanulids</taxon>
        <taxon>Asterales</taxon>
        <taxon>Asteraceae</taxon>
        <taxon>Cichorioideae</taxon>
        <taxon>Cichorieae</taxon>
        <taxon>Lactucinae</taxon>
        <taxon>Lactuca</taxon>
    </lineage>
</organism>
<reference evidence="1 2" key="1">
    <citation type="journal article" date="2017" name="Nat. Commun.">
        <title>Genome assembly with in vitro proximity ligation data and whole-genome triplication in lettuce.</title>
        <authorList>
            <person name="Reyes-Chin-Wo S."/>
            <person name="Wang Z."/>
            <person name="Yang X."/>
            <person name="Kozik A."/>
            <person name="Arikit S."/>
            <person name="Song C."/>
            <person name="Xia L."/>
            <person name="Froenicke L."/>
            <person name="Lavelle D.O."/>
            <person name="Truco M.J."/>
            <person name="Xia R."/>
            <person name="Zhu S."/>
            <person name="Xu C."/>
            <person name="Xu H."/>
            <person name="Xu X."/>
            <person name="Cox K."/>
            <person name="Korf I."/>
            <person name="Meyers B.C."/>
            <person name="Michelmore R.W."/>
        </authorList>
    </citation>
    <scope>NUCLEOTIDE SEQUENCE [LARGE SCALE GENOMIC DNA]</scope>
    <source>
        <strain evidence="2">cv. Salinas</strain>
        <tissue evidence="1">Seedlings</tissue>
    </source>
</reference>
<proteinExistence type="predicted"/>
<gene>
    <name evidence="1" type="ORF">LSAT_V11C100045210</name>
</gene>
<dbReference type="AlphaFoldDB" id="A0A9R1WGL3"/>
<evidence type="ECO:0000313" key="1">
    <source>
        <dbReference type="EMBL" id="KAJ0224840.1"/>
    </source>
</evidence>
<name>A0A9R1WGL3_LACSA</name>
<comment type="caution">
    <text evidence="1">The sequence shown here is derived from an EMBL/GenBank/DDBJ whole genome shotgun (WGS) entry which is preliminary data.</text>
</comment>
<dbReference type="Proteomes" id="UP000235145">
    <property type="component" value="Unassembled WGS sequence"/>
</dbReference>
<evidence type="ECO:0000313" key="2">
    <source>
        <dbReference type="Proteomes" id="UP000235145"/>
    </source>
</evidence>
<sequence length="101" mass="11358">MGIAFRYVIIGGGVAAGYADLEFTKKGSHYINLSLPIFCKAFLYTVKCNSVHPNPDVYNFVVDWPSASRGESKVKRSMQGMISRLMFVFVDCFAQFFEVLN</sequence>
<dbReference type="EMBL" id="NBSK02000001">
    <property type="protein sequence ID" value="KAJ0224840.1"/>
    <property type="molecule type" value="Genomic_DNA"/>
</dbReference>
<protein>
    <submittedName>
        <fullName evidence="1">Uncharacterized protein</fullName>
    </submittedName>
</protein>